<reference evidence="3" key="4">
    <citation type="submission" date="2025-05" db="UniProtKB">
        <authorList>
            <consortium name="EnsemblFungi"/>
        </authorList>
    </citation>
    <scope>IDENTIFICATION</scope>
    <source>
        <strain evidence="3">isolate 1-1 / race 1 (BBBD)</strain>
    </source>
</reference>
<reference evidence="3 4" key="3">
    <citation type="journal article" date="2017" name="G3 (Bethesda)">
        <title>Comparative analysis highlights variable genome content of wheat rusts and divergence of the mating loci.</title>
        <authorList>
            <person name="Cuomo C.A."/>
            <person name="Bakkeren G."/>
            <person name="Khalil H.B."/>
            <person name="Panwar V."/>
            <person name="Joly D."/>
            <person name="Linning R."/>
            <person name="Sakthikumar S."/>
            <person name="Song X."/>
            <person name="Adiconis X."/>
            <person name="Fan L."/>
            <person name="Goldberg J.M."/>
            <person name="Levin J.Z."/>
            <person name="Young S."/>
            <person name="Zeng Q."/>
            <person name="Anikster Y."/>
            <person name="Bruce M."/>
            <person name="Wang M."/>
            <person name="Yin C."/>
            <person name="McCallum B."/>
            <person name="Szabo L.J."/>
            <person name="Hulbert S."/>
            <person name="Chen X."/>
            <person name="Fellers J.P."/>
        </authorList>
    </citation>
    <scope>NUCLEOTIDE SEQUENCE</scope>
    <source>
        <strain evidence="4">Isolate 1-1 / race 1 (BBBD)</strain>
        <strain evidence="3">isolate 1-1 / race 1 (BBBD)</strain>
    </source>
</reference>
<keyword evidence="4" id="KW-1185">Reference proteome</keyword>
<sequence>MEHSDWDSQERRHKSFKVKYVVPGSKNFIKTHALYVIGRECEISGVLVDFDLDQKMAVILVNDCSITSGHQPSRASGSGSPAKLGPHGKGRNILKLGSEDPTSPLTTPSASPCKRIFTKMSPDPVPSGSKGKAKAVIEEESAGEEDDEVEVEPEAEEDDEEEVAVKPTRGRPRKAILLDAAKRLKKL</sequence>
<gene>
    <name evidence="2" type="ORF">PTTG_29998</name>
</gene>
<feature type="compositionally biased region" description="Low complexity" evidence="1">
    <location>
        <begin position="101"/>
        <end position="112"/>
    </location>
</feature>
<proteinExistence type="predicted"/>
<feature type="compositionally biased region" description="Polar residues" evidence="1">
    <location>
        <begin position="68"/>
        <end position="79"/>
    </location>
</feature>
<evidence type="ECO:0000313" key="3">
    <source>
        <dbReference type="EnsemblFungi" id="PTTG_29998-t43_1-p1"/>
    </source>
</evidence>
<dbReference type="EnsemblFungi" id="PTTG_29998-t43_1">
    <property type="protein sequence ID" value="PTTG_29998-t43_1-p1"/>
    <property type="gene ID" value="PTTG_29998"/>
</dbReference>
<evidence type="ECO:0000313" key="4">
    <source>
        <dbReference type="Proteomes" id="UP000005240"/>
    </source>
</evidence>
<accession>A0A180G0M7</accession>
<name>A0A180G0M7_PUCT1</name>
<evidence type="ECO:0000256" key="1">
    <source>
        <dbReference type="SAM" id="MobiDB-lite"/>
    </source>
</evidence>
<dbReference type="OrthoDB" id="2505029at2759"/>
<dbReference type="VEuPathDB" id="FungiDB:PTTG_29998"/>
<organism evidence="2">
    <name type="scientific">Puccinia triticina (isolate 1-1 / race 1 (BBBD))</name>
    <name type="common">Brown leaf rust fungus</name>
    <dbReference type="NCBI Taxonomy" id="630390"/>
    <lineage>
        <taxon>Eukaryota</taxon>
        <taxon>Fungi</taxon>
        <taxon>Dikarya</taxon>
        <taxon>Basidiomycota</taxon>
        <taxon>Pucciniomycotina</taxon>
        <taxon>Pucciniomycetes</taxon>
        <taxon>Pucciniales</taxon>
        <taxon>Pucciniaceae</taxon>
        <taxon>Puccinia</taxon>
    </lineage>
</organism>
<reference evidence="2" key="2">
    <citation type="submission" date="2016-05" db="EMBL/GenBank/DDBJ databases">
        <title>Comparative analysis highlights variable genome content of wheat rusts and divergence of the mating loci.</title>
        <authorList>
            <person name="Cuomo C.A."/>
            <person name="Bakkeren G."/>
            <person name="Szabo L."/>
            <person name="Khalil H."/>
            <person name="Joly D."/>
            <person name="Goldberg J."/>
            <person name="Young S."/>
            <person name="Zeng Q."/>
            <person name="Fellers J."/>
        </authorList>
    </citation>
    <scope>NUCLEOTIDE SEQUENCE [LARGE SCALE GENOMIC DNA]</scope>
    <source>
        <strain evidence="2">1-1 BBBD Race 1</strain>
    </source>
</reference>
<dbReference type="AlphaFoldDB" id="A0A180G0M7"/>
<protein>
    <submittedName>
        <fullName evidence="2 3">Uncharacterized protein</fullName>
    </submittedName>
</protein>
<feature type="region of interest" description="Disordered" evidence="1">
    <location>
        <begin position="68"/>
        <end position="173"/>
    </location>
</feature>
<evidence type="ECO:0000313" key="2">
    <source>
        <dbReference type="EMBL" id="OAV86256.1"/>
    </source>
</evidence>
<reference evidence="2" key="1">
    <citation type="submission" date="2009-11" db="EMBL/GenBank/DDBJ databases">
        <authorList>
            <consortium name="The Broad Institute Genome Sequencing Platform"/>
            <person name="Ward D."/>
            <person name="Feldgarden M."/>
            <person name="Earl A."/>
            <person name="Young S.K."/>
            <person name="Zeng Q."/>
            <person name="Koehrsen M."/>
            <person name="Alvarado L."/>
            <person name="Berlin A."/>
            <person name="Bochicchio J."/>
            <person name="Borenstein D."/>
            <person name="Chapman S.B."/>
            <person name="Chen Z."/>
            <person name="Engels R."/>
            <person name="Freedman E."/>
            <person name="Gellesch M."/>
            <person name="Goldberg J."/>
            <person name="Griggs A."/>
            <person name="Gujja S."/>
            <person name="Heilman E."/>
            <person name="Heiman D."/>
            <person name="Hepburn T."/>
            <person name="Howarth C."/>
            <person name="Jen D."/>
            <person name="Larson L."/>
            <person name="Lewis B."/>
            <person name="Mehta T."/>
            <person name="Park D."/>
            <person name="Pearson M."/>
            <person name="Roberts A."/>
            <person name="Saif S."/>
            <person name="Shea T."/>
            <person name="Shenoy N."/>
            <person name="Sisk P."/>
            <person name="Stolte C."/>
            <person name="Sykes S."/>
            <person name="Thomson T."/>
            <person name="Walk T."/>
            <person name="White J."/>
            <person name="Yandava C."/>
            <person name="Izard J."/>
            <person name="Baranova O.V."/>
            <person name="Blanton J.M."/>
            <person name="Tanner A.C."/>
            <person name="Dewhirst F.E."/>
            <person name="Haas B."/>
            <person name="Nusbaum C."/>
            <person name="Birren B."/>
        </authorList>
    </citation>
    <scope>NUCLEOTIDE SEQUENCE [LARGE SCALE GENOMIC DNA]</scope>
    <source>
        <strain evidence="2">1-1 BBBD Race 1</strain>
    </source>
</reference>
<dbReference type="Proteomes" id="UP000005240">
    <property type="component" value="Unassembled WGS sequence"/>
</dbReference>
<feature type="compositionally biased region" description="Acidic residues" evidence="1">
    <location>
        <begin position="138"/>
        <end position="162"/>
    </location>
</feature>
<dbReference type="EMBL" id="ADAS02001383">
    <property type="protein sequence ID" value="OAV86256.1"/>
    <property type="molecule type" value="Genomic_DNA"/>
</dbReference>